<accession>A0A841JS03</accession>
<dbReference type="PANTHER" id="PTHR31736">
    <property type="match status" value="1"/>
</dbReference>
<dbReference type="Pfam" id="PF14200">
    <property type="entry name" value="RicinB_lectin_2"/>
    <property type="match status" value="2"/>
</dbReference>
<reference evidence="6 7" key="1">
    <citation type="submission" date="2020-08" db="EMBL/GenBank/DDBJ databases">
        <title>Genomic Encyclopedia of Type Strains, Phase IV (KMG-V): Genome sequencing to study the core and pangenomes of soil and plant-associated prokaryotes.</title>
        <authorList>
            <person name="Whitman W."/>
        </authorList>
    </citation>
    <scope>NUCLEOTIDE SEQUENCE [LARGE SCALE GENOMIC DNA]</scope>
    <source>
        <strain evidence="6 7">MP601</strain>
    </source>
</reference>
<dbReference type="Pfam" id="PF13585">
    <property type="entry name" value="CHU_C"/>
    <property type="match status" value="1"/>
</dbReference>
<dbReference type="SMART" id="SM00458">
    <property type="entry name" value="RICIN"/>
    <property type="match status" value="1"/>
</dbReference>
<evidence type="ECO:0000256" key="3">
    <source>
        <dbReference type="ARBA" id="ARBA00023326"/>
    </source>
</evidence>
<feature type="signal peptide" evidence="4">
    <location>
        <begin position="1"/>
        <end position="32"/>
    </location>
</feature>
<dbReference type="InterPro" id="IPR026341">
    <property type="entry name" value="T9SS_type_B"/>
</dbReference>
<dbReference type="InterPro" id="IPR000772">
    <property type="entry name" value="Ricin_B_lectin"/>
</dbReference>
<keyword evidence="4" id="KW-0732">Signal</keyword>
<evidence type="ECO:0000313" key="6">
    <source>
        <dbReference type="EMBL" id="MBB6130631.1"/>
    </source>
</evidence>
<sequence length="727" mass="77857">MKTITNPKKILMPMVRILAVLVCACFSVATHATVVVYPQVPGLQGCQYAYTVKAKDHGTSTWNTVSLYNTLVTIASGGWTNTTCSYFSCSGATDIQITFSSTVTSAAVYPSSMGVTPSFSGNTITFTISGPKKFYVDINGDHYNNCMHIIADPLEVNPPHPGDPNVIFIPSGTRVDTTVNVPSGKTLYIQGGASVAGIGLDWTTNTKVLGRGIIYRAGYDAVSLSHATNVTIDGILDFNHGWGGNGGCGIRCGQSTNVSISNAVSFSSKKWGDGYDIFCSSNLTIYDVFIRTNDDAIAFYGGGKSGFTGDCKNITFTNSTLLPDLAHSFNIGVYGDQNQDTQMRDITVANVDICNQSRTTSQGCIHFSVGDRVRAANFKFSNIRDQDFKGAPLITMAIVYSGTYNYNPGRAIDSVFYTNVSYSGSGTPPPSSISGYDATRKTTNVFFNNLSINGTTITSAAAGNFSIGSYTNNITFGTLSLTPGQTYKMTAENSGKCANPSGGSSSEGTKIVQNTYNSNTYQQWVLVDAGNGFYSFQNAGNGLYMDINSGSTVAGTNAIQWASNATFNQQFLLIPQNGGYFSIMARHSGQVLDVNGNSTAEGANIIQWPYSGALNQCWLFGAIGTTLTMAPMSQPTANSALSPNGDGVNDALTITNIEKYPDNSLMVMDKNGSKIYEANHYDNITKVFDGRSGLTGRLLPQGTYFYQLQYKDKGTVKSKTGYIILKY</sequence>
<feature type="chain" id="PRO_5032988251" evidence="4">
    <location>
        <begin position="33"/>
        <end position="727"/>
    </location>
</feature>
<dbReference type="PANTHER" id="PTHR31736:SF9">
    <property type="entry name" value="ENDO-XYLOGALACTURONAN HYDROLASE A-RELATED"/>
    <property type="match status" value="1"/>
</dbReference>
<keyword evidence="1" id="KW-0677">Repeat</keyword>
<gene>
    <name evidence="6" type="ORF">HDF22_004774</name>
</gene>
<name>A0A841JS03_9SPHI</name>
<dbReference type="Proteomes" id="UP000548326">
    <property type="component" value="Unassembled WGS sequence"/>
</dbReference>
<comment type="caution">
    <text evidence="6">The sequence shown here is derived from an EMBL/GenBank/DDBJ whole genome shotgun (WGS) entry which is preliminary data.</text>
</comment>
<evidence type="ECO:0000256" key="1">
    <source>
        <dbReference type="ARBA" id="ARBA00022737"/>
    </source>
</evidence>
<evidence type="ECO:0000256" key="4">
    <source>
        <dbReference type="SAM" id="SignalP"/>
    </source>
</evidence>
<dbReference type="AlphaFoldDB" id="A0A841JS03"/>
<dbReference type="SUPFAM" id="SSF50370">
    <property type="entry name" value="Ricin B-like lectins"/>
    <property type="match status" value="1"/>
</dbReference>
<keyword evidence="3" id="KW-0624">Polysaccharide degradation</keyword>
<organism evidence="6 7">
    <name type="scientific">Mucilaginibacter lappiensis</name>
    <dbReference type="NCBI Taxonomy" id="354630"/>
    <lineage>
        <taxon>Bacteria</taxon>
        <taxon>Pseudomonadati</taxon>
        <taxon>Bacteroidota</taxon>
        <taxon>Sphingobacteriia</taxon>
        <taxon>Sphingobacteriales</taxon>
        <taxon>Sphingobacteriaceae</taxon>
        <taxon>Mucilaginibacter</taxon>
    </lineage>
</organism>
<dbReference type="SUPFAM" id="SSF51126">
    <property type="entry name" value="Pectin lyase-like"/>
    <property type="match status" value="1"/>
</dbReference>
<dbReference type="InterPro" id="IPR012334">
    <property type="entry name" value="Pectin_lyas_fold"/>
</dbReference>
<dbReference type="Gene3D" id="2.160.20.10">
    <property type="entry name" value="Single-stranded right-handed beta-helix, Pectin lyase-like"/>
    <property type="match status" value="1"/>
</dbReference>
<dbReference type="NCBIfam" id="TIGR04131">
    <property type="entry name" value="Bac_Flav_CTERM"/>
    <property type="match status" value="1"/>
</dbReference>
<dbReference type="GO" id="GO:0000272">
    <property type="term" value="P:polysaccharide catabolic process"/>
    <property type="evidence" value="ECO:0007669"/>
    <property type="project" value="UniProtKB-KW"/>
</dbReference>
<evidence type="ECO:0000259" key="5">
    <source>
        <dbReference type="SMART" id="SM00458"/>
    </source>
</evidence>
<dbReference type="PROSITE" id="PS50231">
    <property type="entry name" value="RICIN_B_LECTIN"/>
    <property type="match status" value="1"/>
</dbReference>
<proteinExistence type="predicted"/>
<dbReference type="RefSeq" id="WP_183589357.1">
    <property type="nucleotide sequence ID" value="NZ_JACHCA010000016.1"/>
</dbReference>
<evidence type="ECO:0000256" key="2">
    <source>
        <dbReference type="ARBA" id="ARBA00023277"/>
    </source>
</evidence>
<feature type="domain" description="Ricin B lectin" evidence="5">
    <location>
        <begin position="485"/>
        <end position="621"/>
    </location>
</feature>
<dbReference type="InterPro" id="IPR035992">
    <property type="entry name" value="Ricin_B-like_lectins"/>
</dbReference>
<evidence type="ECO:0000313" key="7">
    <source>
        <dbReference type="Proteomes" id="UP000548326"/>
    </source>
</evidence>
<keyword evidence="2" id="KW-0119">Carbohydrate metabolism</keyword>
<dbReference type="EMBL" id="JACHCA010000016">
    <property type="protein sequence ID" value="MBB6130631.1"/>
    <property type="molecule type" value="Genomic_DNA"/>
</dbReference>
<dbReference type="Gene3D" id="2.80.10.50">
    <property type="match status" value="1"/>
</dbReference>
<protein>
    <submittedName>
        <fullName evidence="6">Gliding motility-associated-like protein</fullName>
    </submittedName>
</protein>
<dbReference type="InterPro" id="IPR011050">
    <property type="entry name" value="Pectin_lyase_fold/virulence"/>
</dbReference>